<name>H5WH72_EXODN</name>
<accession>H5WH72</accession>
<proteinExistence type="predicted"/>
<dbReference type="EMBL" id="CM001238">
    <property type="protein sequence ID" value="EHY51766.1"/>
    <property type="molecule type" value="Genomic_DNA"/>
</dbReference>
<dbReference type="RefSeq" id="XP_009161805.1">
    <property type="nucleotide sequence ID" value="NW_008751656.1"/>
</dbReference>
<evidence type="ECO:0000313" key="1">
    <source>
        <dbReference type="EMBL" id="EHY51766.1"/>
    </source>
</evidence>
<geneLocation type="mitochondrion" evidence="1"/>
<keyword evidence="1" id="KW-0496">Mitochondrion</keyword>
<dbReference type="AntiFam" id="ANF00025">
    <property type="entry name" value="Antisense to 23S rRNA"/>
</dbReference>
<dbReference type="AlphaFoldDB" id="H5WH72"/>
<sequence>MSIKISNSKAAKGLLVYLEVSSICTAIPISLSQSSRQLLYRYIIHARPHLTARVFRYLRTLIGKAAVCRGFLQSLTF</sequence>
<protein>
    <submittedName>
        <fullName evidence="1">Uncharacterized protein</fullName>
    </submittedName>
</protein>
<gene>
    <name evidence="1" type="ORF">HMPREF1120_11008</name>
</gene>
<keyword evidence="2" id="KW-1185">Reference proteome</keyword>
<reference evidence="1" key="1">
    <citation type="submission" date="2011-07" db="EMBL/GenBank/DDBJ databases">
        <title>The Genome Sequence of Exophiala (Wangiella) dermatitidis NIH/UT8656.</title>
        <authorList>
            <consortium name="The Broad Institute Genome Sequencing Platform"/>
            <person name="Cuomo C."/>
            <person name="Wang Z."/>
            <person name="Hunicke-Smith S."/>
            <person name="Szanislo P.J."/>
            <person name="Earl A."/>
            <person name="Young S.K."/>
            <person name="Zeng Q."/>
            <person name="Gargeya S."/>
            <person name="Fitzgerald M."/>
            <person name="Haas B."/>
            <person name="Abouelleil A."/>
            <person name="Alvarado L."/>
            <person name="Arachchi H.M."/>
            <person name="Berlin A."/>
            <person name="Brown A."/>
            <person name="Chapman S.B."/>
            <person name="Chen Z."/>
            <person name="Dunbar C."/>
            <person name="Freedman E."/>
            <person name="Gearin G."/>
            <person name="Gellesch M."/>
            <person name="Goldberg J."/>
            <person name="Griggs A."/>
            <person name="Gujja S."/>
            <person name="Heiman D."/>
            <person name="Howarth C."/>
            <person name="Larson L."/>
            <person name="Lui A."/>
            <person name="MacDonald P.J.P."/>
            <person name="Montmayeur A."/>
            <person name="Murphy C."/>
            <person name="Neiman D."/>
            <person name="Pearson M."/>
            <person name="Priest M."/>
            <person name="Roberts A."/>
            <person name="Saif S."/>
            <person name="Shea T."/>
            <person name="Shenoy N."/>
            <person name="Sisk P."/>
            <person name="Stolte C."/>
            <person name="Sykes S."/>
            <person name="Wortman J."/>
            <person name="Nusbaum C."/>
            <person name="Birren B."/>
        </authorList>
    </citation>
    <scope>NUCLEOTIDE SEQUENCE</scope>
    <source>
        <strain evidence="1">NIH/UT8656</strain>
    </source>
</reference>
<dbReference type="VEuPathDB" id="FungiDB:HMPREF1120_11008"/>
<organism evidence="1 2">
    <name type="scientific">Exophiala dermatitidis (strain ATCC 34100 / CBS 525.76 / NIH/UT8656)</name>
    <name type="common">Black yeast</name>
    <name type="synonym">Wangiella dermatitidis</name>
    <dbReference type="NCBI Taxonomy" id="858893"/>
    <lineage>
        <taxon>Eukaryota</taxon>
        <taxon>Fungi</taxon>
        <taxon>Dikarya</taxon>
        <taxon>Ascomycota</taxon>
        <taxon>Pezizomycotina</taxon>
        <taxon>Eurotiomycetes</taxon>
        <taxon>Chaetothyriomycetidae</taxon>
        <taxon>Chaetothyriales</taxon>
        <taxon>Herpotrichiellaceae</taxon>
        <taxon>Exophiala</taxon>
    </lineage>
</organism>
<dbReference type="InParanoid" id="H5WH72"/>
<dbReference type="GeneID" id="20313963"/>
<dbReference type="HOGENOM" id="CLU_2638084_0_0_1"/>
<dbReference type="Proteomes" id="UP000007304">
    <property type="component" value="Mitochondrion MT"/>
</dbReference>
<evidence type="ECO:0000313" key="2">
    <source>
        <dbReference type="Proteomes" id="UP000007304"/>
    </source>
</evidence>